<dbReference type="RefSeq" id="WP_130187132.1">
    <property type="nucleotide sequence ID" value="NZ_CP035913.1"/>
</dbReference>
<dbReference type="AlphaFoldDB" id="A0A4P6KXW0"/>
<sequence length="236" mass="25674">MTTNASSSSPLDVLHAAGIITAEHHRQALAHPTFGEFSRNPSLTDHLLWMRIDNIIDEDVLEQAEAHVAATFTGDERARYLAAIEGALGLVLEIDELHKVCLRQLLKADWITRDECDRALAAIGLGESSVTGPGGMLAWMAGQGIIGPDRLTAIRAAGNPAGDLKKARMLDNLEWVLGQPARQRRKWIFRIVGLLAAGLVAWAMFRPAPIPDCSTGGTRHTIEQERAIRCAGRHSP</sequence>
<evidence type="ECO:0000256" key="1">
    <source>
        <dbReference type="SAM" id="Phobius"/>
    </source>
</evidence>
<accession>A0A4P6KXW0</accession>
<dbReference type="KEGG" id="plue:EWM63_14260"/>
<gene>
    <name evidence="2" type="ORF">EWM63_14260</name>
</gene>
<evidence type="ECO:0000313" key="3">
    <source>
        <dbReference type="Proteomes" id="UP000290637"/>
    </source>
</evidence>
<proteinExistence type="predicted"/>
<keyword evidence="3" id="KW-1185">Reference proteome</keyword>
<protein>
    <submittedName>
        <fullName evidence="2">Uncharacterized protein</fullName>
    </submittedName>
</protein>
<keyword evidence="1" id="KW-1133">Transmembrane helix</keyword>
<keyword evidence="1" id="KW-0812">Transmembrane</keyword>
<organism evidence="2 3">
    <name type="scientific">Pseudoduganella lutea</name>
    <dbReference type="NCBI Taxonomy" id="321985"/>
    <lineage>
        <taxon>Bacteria</taxon>
        <taxon>Pseudomonadati</taxon>
        <taxon>Pseudomonadota</taxon>
        <taxon>Betaproteobacteria</taxon>
        <taxon>Burkholderiales</taxon>
        <taxon>Oxalobacteraceae</taxon>
        <taxon>Telluria group</taxon>
        <taxon>Pseudoduganella</taxon>
    </lineage>
</organism>
<keyword evidence="1" id="KW-0472">Membrane</keyword>
<dbReference type="OrthoDB" id="8836529at2"/>
<dbReference type="Proteomes" id="UP000290637">
    <property type="component" value="Chromosome"/>
</dbReference>
<feature type="transmembrane region" description="Helical" evidence="1">
    <location>
        <begin position="187"/>
        <end position="205"/>
    </location>
</feature>
<evidence type="ECO:0000313" key="2">
    <source>
        <dbReference type="EMBL" id="QBE64011.1"/>
    </source>
</evidence>
<dbReference type="EMBL" id="CP035913">
    <property type="protein sequence ID" value="QBE64011.1"/>
    <property type="molecule type" value="Genomic_DNA"/>
</dbReference>
<name>A0A4P6KXW0_9BURK</name>
<reference evidence="2 3" key="1">
    <citation type="submission" date="2019-02" db="EMBL/GenBank/DDBJ databases">
        <title>Draft Genome Sequences of Six Type Strains of the Genus Massilia.</title>
        <authorList>
            <person name="Miess H."/>
            <person name="Frediansyhah A."/>
            <person name="Gross H."/>
        </authorList>
    </citation>
    <scope>NUCLEOTIDE SEQUENCE [LARGE SCALE GENOMIC DNA]</scope>
    <source>
        <strain evidence="2 3">DSM 17473</strain>
    </source>
</reference>